<feature type="transmembrane region" description="Helical" evidence="1">
    <location>
        <begin position="414"/>
        <end position="438"/>
    </location>
</feature>
<keyword evidence="1" id="KW-0812">Transmembrane</keyword>
<feature type="non-terminal residue" evidence="2">
    <location>
        <position position="448"/>
    </location>
</feature>
<dbReference type="EMBL" id="LNIX01000046">
    <property type="protein sequence ID" value="OXA38444.1"/>
    <property type="molecule type" value="Genomic_DNA"/>
</dbReference>
<keyword evidence="3" id="KW-1185">Reference proteome</keyword>
<evidence type="ECO:0000313" key="3">
    <source>
        <dbReference type="Proteomes" id="UP000198287"/>
    </source>
</evidence>
<feature type="non-terminal residue" evidence="2">
    <location>
        <position position="1"/>
    </location>
</feature>
<comment type="caution">
    <text evidence="2">The sequence shown here is derived from an EMBL/GenBank/DDBJ whole genome shotgun (WGS) entry which is preliminary data.</text>
</comment>
<evidence type="ECO:0000256" key="1">
    <source>
        <dbReference type="SAM" id="Phobius"/>
    </source>
</evidence>
<accession>A0A226D0Q5</accession>
<keyword evidence="1" id="KW-1133">Transmembrane helix</keyword>
<dbReference type="AlphaFoldDB" id="A0A226D0Q5"/>
<reference evidence="2 3" key="1">
    <citation type="submission" date="2015-12" db="EMBL/GenBank/DDBJ databases">
        <title>The genome of Folsomia candida.</title>
        <authorList>
            <person name="Faddeeva A."/>
            <person name="Derks M.F."/>
            <person name="Anvar Y."/>
            <person name="Smit S."/>
            <person name="Van Straalen N."/>
            <person name="Roelofs D."/>
        </authorList>
    </citation>
    <scope>NUCLEOTIDE SEQUENCE [LARGE SCALE GENOMIC DNA]</scope>
    <source>
        <strain evidence="2 3">VU population</strain>
        <tissue evidence="2">Whole body</tissue>
    </source>
</reference>
<name>A0A226D0Q5_FOLCA</name>
<dbReference type="Proteomes" id="UP000198287">
    <property type="component" value="Unassembled WGS sequence"/>
</dbReference>
<proteinExistence type="predicted"/>
<protein>
    <submittedName>
        <fullName evidence="2">Uncharacterized protein</fullName>
    </submittedName>
</protein>
<organism evidence="2 3">
    <name type="scientific">Folsomia candida</name>
    <name type="common">Springtail</name>
    <dbReference type="NCBI Taxonomy" id="158441"/>
    <lineage>
        <taxon>Eukaryota</taxon>
        <taxon>Metazoa</taxon>
        <taxon>Ecdysozoa</taxon>
        <taxon>Arthropoda</taxon>
        <taxon>Hexapoda</taxon>
        <taxon>Collembola</taxon>
        <taxon>Entomobryomorpha</taxon>
        <taxon>Isotomoidea</taxon>
        <taxon>Isotomidae</taxon>
        <taxon>Proisotominae</taxon>
        <taxon>Folsomia</taxon>
    </lineage>
</organism>
<keyword evidence="1" id="KW-0472">Membrane</keyword>
<gene>
    <name evidence="2" type="ORF">Fcan01_26783</name>
</gene>
<evidence type="ECO:0000313" key="2">
    <source>
        <dbReference type="EMBL" id="OXA38444.1"/>
    </source>
</evidence>
<sequence length="448" mass="52363">LPNFGIHFPVKHHCFNKIYIHGHQLNFSHYDVKDILTGLFLTMSEARWSITSYRPSYHRTIPITRYQKFCCISFHPFVGRQITQKHLQSALSPRVQELEKYSSIVLILENKFSHGLNLDFLLVISTTSFPWSDLITRENSSLLINHKRFGHHLIYCEYGVHSRIRFNDWVATFQREVWAVIVLTLIASSFLLGNHSGNWIHLLAICFRQGYPTFSRHLDPISLLIMPILLFYEYYLASRLVVPPVQEHFTSLRDVIPAGFEIYGQKQPDGINLPSLKSRLSFDFRLAGLRDHVDRTVFETQNILQILGPARLNRSILLATENIEYFVQVIEQHHGTQSKCHKIENIALLMTYFDVLRVRRYREVGHVATSMEIAGFTKLWRERYKFYLKVIYPTSDGNMKSFVNRIDYDDLVSLYIFCSILIAGASLIYLIEIGTLYHKKVVRMCKLR</sequence>